<dbReference type="InterPro" id="IPR011333">
    <property type="entry name" value="SKP1/BTB/POZ_sf"/>
</dbReference>
<name>A0A9P5NEF4_GYMJU</name>
<evidence type="ECO:0000313" key="2">
    <source>
        <dbReference type="Proteomes" id="UP000724874"/>
    </source>
</evidence>
<gene>
    <name evidence="1" type="ORF">CPB84DRAFT_1735843</name>
</gene>
<organism evidence="1 2">
    <name type="scientific">Gymnopilus junonius</name>
    <name type="common">Spectacular rustgill mushroom</name>
    <name type="synonym">Gymnopilus spectabilis subsp. junonius</name>
    <dbReference type="NCBI Taxonomy" id="109634"/>
    <lineage>
        <taxon>Eukaryota</taxon>
        <taxon>Fungi</taxon>
        <taxon>Dikarya</taxon>
        <taxon>Basidiomycota</taxon>
        <taxon>Agaricomycotina</taxon>
        <taxon>Agaricomycetes</taxon>
        <taxon>Agaricomycetidae</taxon>
        <taxon>Agaricales</taxon>
        <taxon>Agaricineae</taxon>
        <taxon>Hymenogastraceae</taxon>
        <taxon>Gymnopilus</taxon>
    </lineage>
</organism>
<evidence type="ECO:0008006" key="3">
    <source>
        <dbReference type="Google" id="ProtNLM"/>
    </source>
</evidence>
<evidence type="ECO:0000313" key="1">
    <source>
        <dbReference type="EMBL" id="KAF8878674.1"/>
    </source>
</evidence>
<comment type="caution">
    <text evidence="1">The sequence shown here is derived from an EMBL/GenBank/DDBJ whole genome shotgun (WGS) entry which is preliminary data.</text>
</comment>
<reference evidence="1" key="1">
    <citation type="submission" date="2020-11" db="EMBL/GenBank/DDBJ databases">
        <authorList>
            <consortium name="DOE Joint Genome Institute"/>
            <person name="Ahrendt S."/>
            <person name="Riley R."/>
            <person name="Andreopoulos W."/>
            <person name="LaButti K."/>
            <person name="Pangilinan J."/>
            <person name="Ruiz-duenas F.J."/>
            <person name="Barrasa J.M."/>
            <person name="Sanchez-Garcia M."/>
            <person name="Camarero S."/>
            <person name="Miyauchi S."/>
            <person name="Serrano A."/>
            <person name="Linde D."/>
            <person name="Babiker R."/>
            <person name="Drula E."/>
            <person name="Ayuso-Fernandez I."/>
            <person name="Pacheco R."/>
            <person name="Padilla G."/>
            <person name="Ferreira P."/>
            <person name="Barriuso J."/>
            <person name="Kellner H."/>
            <person name="Castanera R."/>
            <person name="Alfaro M."/>
            <person name="Ramirez L."/>
            <person name="Pisabarro A.G."/>
            <person name="Kuo A."/>
            <person name="Tritt A."/>
            <person name="Lipzen A."/>
            <person name="He G."/>
            <person name="Yan M."/>
            <person name="Ng V."/>
            <person name="Cullen D."/>
            <person name="Martin F."/>
            <person name="Rosso M.-N."/>
            <person name="Henrissat B."/>
            <person name="Hibbett D."/>
            <person name="Martinez A.T."/>
            <person name="Grigoriev I.V."/>
        </authorList>
    </citation>
    <scope>NUCLEOTIDE SEQUENCE</scope>
    <source>
        <strain evidence="1">AH 44721</strain>
    </source>
</reference>
<dbReference type="EMBL" id="JADNYJ010000156">
    <property type="protein sequence ID" value="KAF8878674.1"/>
    <property type="molecule type" value="Genomic_DNA"/>
</dbReference>
<dbReference type="Proteomes" id="UP000724874">
    <property type="component" value="Unassembled WGS sequence"/>
</dbReference>
<protein>
    <recommendedName>
        <fullName evidence="3">BTB domain-containing protein</fullName>
    </recommendedName>
</protein>
<keyword evidence="2" id="KW-1185">Reference proteome</keyword>
<sequence>MTDGAMTINILLGDFSVSAQDADITVKSSDGFLFNLHSHNLGTNTGAFPGPEIGAQGEAVLLTEPANVLEIVFQFIYPRRHPKLDDLDFVILMEVTEACEKYEVYSAMNMCEVRLNAFISEHAAEIFVHAVKHGYPELIDKTAILVCRFPVLNFVKTLPSYAVIPWLEYQQAWRKIFDDAKIYLEDLLCGSYCHQYDACADPDAQVYSDGRPICSQCRLSLLVWLQNLAEIEDITSLKDAVAAPNLVIYSYGPLGRWCKNCSNTCAIYLPEVKSILETRMTEIIPFTRFLYPTDRAPSAR</sequence>
<dbReference type="Gene3D" id="3.30.710.10">
    <property type="entry name" value="Potassium Channel Kv1.1, Chain A"/>
    <property type="match status" value="1"/>
</dbReference>
<dbReference type="OrthoDB" id="3184970at2759"/>
<proteinExistence type="predicted"/>
<dbReference type="AlphaFoldDB" id="A0A9P5NEF4"/>
<accession>A0A9P5NEF4</accession>